<keyword evidence="3 6" id="KW-0812">Transmembrane</keyword>
<keyword evidence="5 6" id="KW-0472">Membrane</keyword>
<dbReference type="Proteomes" id="UP000184356">
    <property type="component" value="Unassembled WGS sequence"/>
</dbReference>
<dbReference type="PANTHER" id="PTHR11266">
    <property type="entry name" value="PEROXISOMAL MEMBRANE PROTEIN 2, PXMP2 MPV17"/>
    <property type="match status" value="1"/>
</dbReference>
<evidence type="ECO:0000256" key="4">
    <source>
        <dbReference type="ARBA" id="ARBA00022989"/>
    </source>
</evidence>
<evidence type="ECO:0000313" key="8">
    <source>
        <dbReference type="EMBL" id="OJJ55824.1"/>
    </source>
</evidence>
<sequence length="193" mass="21298">MALPPIAKATLQAALISAGSNVLAQGITSYRNETPFELDSQALFQFTTSALILSPLTFLWLETLESRFPGFERTEPKPGKEKDKVNESVNEKEKQNPKLNVKNTVAKIVVDQVVGGAWNTVAFIATMGFLRGYDSEVIKSEITNNFWPFMLAGLKLWPFVSVLNFTVVPANQRLLVGNLFGVVWGVYLSLMAA</sequence>
<dbReference type="Pfam" id="PF04117">
    <property type="entry name" value="Mpv17_PMP22"/>
    <property type="match status" value="1"/>
</dbReference>
<reference evidence="9" key="1">
    <citation type="journal article" date="2017" name="Genome Biol.">
        <title>Comparative genomics reveals high biological diversity and specific adaptations in the industrially and medically important fungal genus Aspergillus.</title>
        <authorList>
            <person name="de Vries R.P."/>
            <person name="Riley R."/>
            <person name="Wiebenga A."/>
            <person name="Aguilar-Osorio G."/>
            <person name="Amillis S."/>
            <person name="Uchima C.A."/>
            <person name="Anderluh G."/>
            <person name="Asadollahi M."/>
            <person name="Askin M."/>
            <person name="Barry K."/>
            <person name="Battaglia E."/>
            <person name="Bayram O."/>
            <person name="Benocci T."/>
            <person name="Braus-Stromeyer S.A."/>
            <person name="Caldana C."/>
            <person name="Canovas D."/>
            <person name="Cerqueira G.C."/>
            <person name="Chen F."/>
            <person name="Chen W."/>
            <person name="Choi C."/>
            <person name="Clum A."/>
            <person name="Dos Santos R.A."/>
            <person name="Damasio A.R."/>
            <person name="Diallinas G."/>
            <person name="Emri T."/>
            <person name="Fekete E."/>
            <person name="Flipphi M."/>
            <person name="Freyberg S."/>
            <person name="Gallo A."/>
            <person name="Gournas C."/>
            <person name="Habgood R."/>
            <person name="Hainaut M."/>
            <person name="Harispe M.L."/>
            <person name="Henrissat B."/>
            <person name="Hilden K.S."/>
            <person name="Hope R."/>
            <person name="Hossain A."/>
            <person name="Karabika E."/>
            <person name="Karaffa L."/>
            <person name="Karanyi Z."/>
            <person name="Krasevec N."/>
            <person name="Kuo A."/>
            <person name="Kusch H."/>
            <person name="LaButti K."/>
            <person name="Lagendijk E.L."/>
            <person name="Lapidus A."/>
            <person name="Levasseur A."/>
            <person name="Lindquist E."/>
            <person name="Lipzen A."/>
            <person name="Logrieco A.F."/>
            <person name="MacCabe A."/>
            <person name="Maekelae M.R."/>
            <person name="Malavazi I."/>
            <person name="Melin P."/>
            <person name="Meyer V."/>
            <person name="Mielnichuk N."/>
            <person name="Miskei M."/>
            <person name="Molnar A.P."/>
            <person name="Mule G."/>
            <person name="Ngan C.Y."/>
            <person name="Orejas M."/>
            <person name="Orosz E."/>
            <person name="Ouedraogo J.P."/>
            <person name="Overkamp K.M."/>
            <person name="Park H.-S."/>
            <person name="Perrone G."/>
            <person name="Piumi F."/>
            <person name="Punt P.J."/>
            <person name="Ram A.F."/>
            <person name="Ramon A."/>
            <person name="Rauscher S."/>
            <person name="Record E."/>
            <person name="Riano-Pachon D.M."/>
            <person name="Robert V."/>
            <person name="Roehrig J."/>
            <person name="Ruller R."/>
            <person name="Salamov A."/>
            <person name="Salih N.S."/>
            <person name="Samson R.A."/>
            <person name="Sandor E."/>
            <person name="Sanguinetti M."/>
            <person name="Schuetze T."/>
            <person name="Sepcic K."/>
            <person name="Shelest E."/>
            <person name="Sherlock G."/>
            <person name="Sophianopoulou V."/>
            <person name="Squina F.M."/>
            <person name="Sun H."/>
            <person name="Susca A."/>
            <person name="Todd R.B."/>
            <person name="Tsang A."/>
            <person name="Unkles S.E."/>
            <person name="van de Wiele N."/>
            <person name="van Rossen-Uffink D."/>
            <person name="Oliveira J.V."/>
            <person name="Vesth T.C."/>
            <person name="Visser J."/>
            <person name="Yu J.-H."/>
            <person name="Zhou M."/>
            <person name="Andersen M.R."/>
            <person name="Archer D.B."/>
            <person name="Baker S.E."/>
            <person name="Benoit I."/>
            <person name="Brakhage A.A."/>
            <person name="Braus G.H."/>
            <person name="Fischer R."/>
            <person name="Frisvad J.C."/>
            <person name="Goldman G.H."/>
            <person name="Houbraken J."/>
            <person name="Oakley B."/>
            <person name="Pocsi I."/>
            <person name="Scazzocchio C."/>
            <person name="Seiboth B."/>
            <person name="vanKuyk P.A."/>
            <person name="Wortman J."/>
            <person name="Dyer P.S."/>
            <person name="Grigoriev I.V."/>
        </authorList>
    </citation>
    <scope>NUCLEOTIDE SEQUENCE [LARGE SCALE GENOMIC DNA]</scope>
    <source>
        <strain evidence="9">CBS 593.65</strain>
    </source>
</reference>
<accession>A0A1L9T8R9</accession>
<evidence type="ECO:0000313" key="9">
    <source>
        <dbReference type="Proteomes" id="UP000184356"/>
    </source>
</evidence>
<keyword evidence="4 6" id="KW-1133">Transmembrane helix</keyword>
<dbReference type="AlphaFoldDB" id="A0A1L9T8R9"/>
<evidence type="ECO:0000256" key="5">
    <source>
        <dbReference type="ARBA" id="ARBA00023136"/>
    </source>
</evidence>
<evidence type="ECO:0008006" key="10">
    <source>
        <dbReference type="Google" id="ProtNLM"/>
    </source>
</evidence>
<name>A0A1L9T8R9_9EURO</name>
<dbReference type="GeneID" id="63763634"/>
<gene>
    <name evidence="8" type="ORF">ASPSYDRAFT_48070</name>
</gene>
<keyword evidence="9" id="KW-1185">Reference proteome</keyword>
<comment type="similarity">
    <text evidence="2 6">Belongs to the peroxisomal membrane protein PXMP2/4 family.</text>
</comment>
<dbReference type="PANTHER" id="PTHR11266:SF80">
    <property type="entry name" value="PEROXISOMAL MEMBRANE PROTEIN 2"/>
    <property type="match status" value="1"/>
</dbReference>
<evidence type="ECO:0000256" key="7">
    <source>
        <dbReference type="SAM" id="MobiDB-lite"/>
    </source>
</evidence>
<dbReference type="OrthoDB" id="10267969at2759"/>
<dbReference type="GO" id="GO:0005778">
    <property type="term" value="C:peroxisomal membrane"/>
    <property type="evidence" value="ECO:0007669"/>
    <property type="project" value="TreeGrafter"/>
</dbReference>
<dbReference type="EMBL" id="KV878591">
    <property type="protein sequence ID" value="OJJ55824.1"/>
    <property type="molecule type" value="Genomic_DNA"/>
</dbReference>
<dbReference type="VEuPathDB" id="FungiDB:ASPSYDRAFT_48070"/>
<proteinExistence type="inferred from homology"/>
<dbReference type="InterPro" id="IPR007248">
    <property type="entry name" value="Mpv17_PMP22"/>
</dbReference>
<protein>
    <recommendedName>
        <fullName evidence="10">Integral membrane protein, Mpv17/PMP22 family</fullName>
    </recommendedName>
</protein>
<feature type="region of interest" description="Disordered" evidence="7">
    <location>
        <begin position="71"/>
        <end position="96"/>
    </location>
</feature>
<evidence type="ECO:0000256" key="2">
    <source>
        <dbReference type="ARBA" id="ARBA00006824"/>
    </source>
</evidence>
<evidence type="ECO:0000256" key="1">
    <source>
        <dbReference type="ARBA" id="ARBA00004141"/>
    </source>
</evidence>
<evidence type="ECO:0000256" key="3">
    <source>
        <dbReference type="ARBA" id="ARBA00022692"/>
    </source>
</evidence>
<feature type="transmembrane region" description="Helical" evidence="6">
    <location>
        <begin position="146"/>
        <end position="168"/>
    </location>
</feature>
<dbReference type="RefSeq" id="XP_040699630.1">
    <property type="nucleotide sequence ID" value="XM_040847561.1"/>
</dbReference>
<dbReference type="STRING" id="1036612.A0A1L9T8R9"/>
<organism evidence="8 9">
    <name type="scientific">Aspergillus sydowii CBS 593.65</name>
    <dbReference type="NCBI Taxonomy" id="1036612"/>
    <lineage>
        <taxon>Eukaryota</taxon>
        <taxon>Fungi</taxon>
        <taxon>Dikarya</taxon>
        <taxon>Ascomycota</taxon>
        <taxon>Pezizomycotina</taxon>
        <taxon>Eurotiomycetes</taxon>
        <taxon>Eurotiomycetidae</taxon>
        <taxon>Eurotiales</taxon>
        <taxon>Aspergillaceae</taxon>
        <taxon>Aspergillus</taxon>
        <taxon>Aspergillus subgen. Nidulantes</taxon>
    </lineage>
</organism>
<feature type="transmembrane region" description="Helical" evidence="6">
    <location>
        <begin position="174"/>
        <end position="192"/>
    </location>
</feature>
<comment type="subcellular location">
    <subcellularLocation>
        <location evidence="1">Membrane</location>
        <topology evidence="1">Multi-pass membrane protein</topology>
    </subcellularLocation>
</comment>
<evidence type="ECO:0000256" key="6">
    <source>
        <dbReference type="RuleBase" id="RU363053"/>
    </source>
</evidence>